<feature type="domain" description="Rv2175c C-terminal" evidence="1">
    <location>
        <begin position="87"/>
        <end position="141"/>
    </location>
</feature>
<protein>
    <submittedName>
        <fullName evidence="3">Uncharacterized protein</fullName>
    </submittedName>
</protein>
<sequence length="142" mass="15458">MAPAPGPVIRRVDHRLGTLVSVGSVPLSEDTLPADVEVLSVSQVSSRMGFSNSKILNLITDHQLLAVRRDGQVAIPALFLDGPEITKHLPGLIDVLLDGGFSRDEALRWLFTPHDDLDITPAQALHGHQAREMVRRAQAEAF</sequence>
<dbReference type="EMBL" id="RBKV01000001">
    <property type="protein sequence ID" value="RKR95021.1"/>
    <property type="molecule type" value="Genomic_DNA"/>
</dbReference>
<dbReference type="Proteomes" id="UP000274762">
    <property type="component" value="Unassembled WGS sequence"/>
</dbReference>
<evidence type="ECO:0000259" key="1">
    <source>
        <dbReference type="Pfam" id="PF18367"/>
    </source>
</evidence>
<dbReference type="GO" id="GO:0003677">
    <property type="term" value="F:DNA binding"/>
    <property type="evidence" value="ECO:0007669"/>
    <property type="project" value="InterPro"/>
</dbReference>
<dbReference type="AlphaFoldDB" id="A0A495K1E4"/>
<organism evidence="3 4">
    <name type="scientific">Williamsia marianensis</name>
    <dbReference type="NCBI Taxonomy" id="85044"/>
    <lineage>
        <taxon>Bacteria</taxon>
        <taxon>Bacillati</taxon>
        <taxon>Actinomycetota</taxon>
        <taxon>Actinomycetes</taxon>
        <taxon>Mycobacteriales</taxon>
        <taxon>Nocardiaceae</taxon>
        <taxon>Williamsia</taxon>
    </lineage>
</organism>
<reference evidence="3 4" key="1">
    <citation type="submission" date="2018-10" db="EMBL/GenBank/DDBJ databases">
        <title>Sequencing the genomes of 1000 actinobacteria strains.</title>
        <authorList>
            <person name="Klenk H.-P."/>
        </authorList>
    </citation>
    <scope>NUCLEOTIDE SEQUENCE [LARGE SCALE GENOMIC DNA]</scope>
    <source>
        <strain evidence="3 4">DSM 44343</strain>
    </source>
</reference>
<accession>A0A495K1E4</accession>
<comment type="caution">
    <text evidence="3">The sequence shown here is derived from an EMBL/GenBank/DDBJ whole genome shotgun (WGS) entry which is preliminary data.</text>
</comment>
<name>A0A495K1E4_WILMA</name>
<dbReference type="InterPro" id="IPR041098">
    <property type="entry name" value="Rv2175c_C"/>
</dbReference>
<proteinExistence type="predicted"/>
<dbReference type="InterPro" id="IPR048576">
    <property type="entry name" value="Rv2175c_wHTH"/>
</dbReference>
<evidence type="ECO:0000313" key="4">
    <source>
        <dbReference type="Proteomes" id="UP000274762"/>
    </source>
</evidence>
<evidence type="ECO:0000313" key="3">
    <source>
        <dbReference type="EMBL" id="RKR95021.1"/>
    </source>
</evidence>
<gene>
    <name evidence="3" type="ORF">DFJ75_1829</name>
</gene>
<feature type="domain" description="DNA-binding protein Rv2175c wHTH" evidence="2">
    <location>
        <begin position="24"/>
        <end position="80"/>
    </location>
</feature>
<dbReference type="Pfam" id="PF18367">
    <property type="entry name" value="Rv2175c_C"/>
    <property type="match status" value="1"/>
</dbReference>
<evidence type="ECO:0000259" key="2">
    <source>
        <dbReference type="Pfam" id="PF21531"/>
    </source>
</evidence>
<dbReference type="Pfam" id="PF21531">
    <property type="entry name" value="Rv2175c_wHTH"/>
    <property type="match status" value="1"/>
</dbReference>